<dbReference type="GO" id="GO:0005829">
    <property type="term" value="C:cytosol"/>
    <property type="evidence" value="ECO:0007669"/>
    <property type="project" value="TreeGrafter"/>
</dbReference>
<dbReference type="InterPro" id="IPR018484">
    <property type="entry name" value="FGGY_N"/>
</dbReference>
<evidence type="ECO:0000256" key="4">
    <source>
        <dbReference type="ARBA" id="ARBA00043149"/>
    </source>
</evidence>
<protein>
    <recommendedName>
        <fullName evidence="4">ATP:glycerol 3-phosphotransferase</fullName>
    </recommendedName>
</protein>
<dbReference type="Pfam" id="PF00370">
    <property type="entry name" value="FGGY_N"/>
    <property type="match status" value="1"/>
</dbReference>
<dbReference type="EMBL" id="VMFF01000012">
    <property type="protein sequence ID" value="TSC66186.1"/>
    <property type="molecule type" value="Genomic_DNA"/>
</dbReference>
<dbReference type="GO" id="GO:0006071">
    <property type="term" value="P:glycerol metabolic process"/>
    <property type="evidence" value="ECO:0007669"/>
    <property type="project" value="TreeGrafter"/>
</dbReference>
<comment type="caution">
    <text evidence="6">The sequence shown here is derived from an EMBL/GenBank/DDBJ whole genome shotgun (WGS) entry which is preliminary data.</text>
</comment>
<keyword evidence="2" id="KW-0808">Transferase</keyword>
<dbReference type="AlphaFoldDB" id="A0A554JCT8"/>
<proteinExistence type="inferred from homology"/>
<evidence type="ECO:0000256" key="3">
    <source>
        <dbReference type="ARBA" id="ARBA00022777"/>
    </source>
</evidence>
<evidence type="ECO:0000313" key="7">
    <source>
        <dbReference type="Proteomes" id="UP000319613"/>
    </source>
</evidence>
<dbReference type="Gene3D" id="3.30.420.40">
    <property type="match status" value="1"/>
</dbReference>
<sequence length="229" mass="26302">MSKLHFNTSPQKKTGKYALVLDIGTSGIKTFIFDTNLNPVIRTYERLKKKKTKHGWVEQDPKELLSTAITTLRKSVKKSGMAPTSFNSLGITNQRETTICWDKKTGSPVSPAIVWEDERTKKICTNLKRKYEKLVRTKTGLSINPYFSASKLSWILKNVPQAKKLAKKHNLAFGTVDTWLLWNLVEKSPHLTDYTNASRTLLFNIKTLKWDKQLMDIFNIPADVYMHLK</sequence>
<dbReference type="InterPro" id="IPR043129">
    <property type="entry name" value="ATPase_NBD"/>
</dbReference>
<dbReference type="SUPFAM" id="SSF53067">
    <property type="entry name" value="Actin-like ATPase domain"/>
    <property type="match status" value="1"/>
</dbReference>
<dbReference type="Proteomes" id="UP000319613">
    <property type="component" value="Unassembled WGS sequence"/>
</dbReference>
<dbReference type="InterPro" id="IPR018483">
    <property type="entry name" value="Carb_kinase_FGGY_CS"/>
</dbReference>
<evidence type="ECO:0000313" key="6">
    <source>
        <dbReference type="EMBL" id="TSC66186.1"/>
    </source>
</evidence>
<dbReference type="PANTHER" id="PTHR10196:SF69">
    <property type="entry name" value="GLYCEROL KINASE"/>
    <property type="match status" value="1"/>
</dbReference>
<organism evidence="6 7">
    <name type="scientific">Candidatus Doudnabacteria bacterium Gr01-1014_77</name>
    <dbReference type="NCBI Taxonomy" id="2017133"/>
    <lineage>
        <taxon>Bacteria</taxon>
        <taxon>Candidatus Doudnaibacteriota</taxon>
    </lineage>
</organism>
<dbReference type="PROSITE" id="PS00933">
    <property type="entry name" value="FGGY_KINASES_1"/>
    <property type="match status" value="1"/>
</dbReference>
<gene>
    <name evidence="6" type="ORF">G01um101477_181</name>
</gene>
<keyword evidence="3 6" id="KW-0418">Kinase</keyword>
<evidence type="ECO:0000256" key="1">
    <source>
        <dbReference type="ARBA" id="ARBA00009156"/>
    </source>
</evidence>
<name>A0A554JCT8_9BACT</name>
<feature type="domain" description="Carbohydrate kinase FGGY N-terminal" evidence="5">
    <location>
        <begin position="17"/>
        <end position="224"/>
    </location>
</feature>
<evidence type="ECO:0000256" key="2">
    <source>
        <dbReference type="ARBA" id="ARBA00022679"/>
    </source>
</evidence>
<dbReference type="GO" id="GO:0004370">
    <property type="term" value="F:glycerol kinase activity"/>
    <property type="evidence" value="ECO:0007669"/>
    <property type="project" value="TreeGrafter"/>
</dbReference>
<accession>A0A554JCT8</accession>
<reference evidence="6 7" key="1">
    <citation type="submission" date="2017-07" db="EMBL/GenBank/DDBJ databases">
        <title>Mechanisms for carbon and nitrogen cycling indicate functional differentiation within the Candidate Phyla Radiation.</title>
        <authorList>
            <person name="Danczak R.E."/>
            <person name="Johnston M.D."/>
            <person name="Kenah C."/>
            <person name="Slattery M."/>
            <person name="Wrighton K.C."/>
            <person name="Wilkins M.J."/>
        </authorList>
    </citation>
    <scope>NUCLEOTIDE SEQUENCE [LARGE SCALE GENOMIC DNA]</scope>
    <source>
        <strain evidence="6">Gr01-1014_77</strain>
    </source>
</reference>
<dbReference type="PANTHER" id="PTHR10196">
    <property type="entry name" value="SUGAR KINASE"/>
    <property type="match status" value="1"/>
</dbReference>
<comment type="similarity">
    <text evidence="1">Belongs to the FGGY kinase family.</text>
</comment>
<evidence type="ECO:0000259" key="5">
    <source>
        <dbReference type="Pfam" id="PF00370"/>
    </source>
</evidence>